<organism evidence="2 3">
    <name type="scientific">Serinibacter arcticus</name>
    <dbReference type="NCBI Taxonomy" id="1655435"/>
    <lineage>
        <taxon>Bacteria</taxon>
        <taxon>Bacillati</taxon>
        <taxon>Actinomycetota</taxon>
        <taxon>Actinomycetes</taxon>
        <taxon>Micrococcales</taxon>
        <taxon>Beutenbergiaceae</taxon>
        <taxon>Serinibacter</taxon>
    </lineage>
</organism>
<keyword evidence="1" id="KW-0472">Membrane</keyword>
<keyword evidence="1" id="KW-0812">Transmembrane</keyword>
<accession>A0A2U1ZTH0</accession>
<evidence type="ECO:0000313" key="3">
    <source>
        <dbReference type="Proteomes" id="UP000245166"/>
    </source>
</evidence>
<dbReference type="EMBL" id="PYHR01000002">
    <property type="protein sequence ID" value="PWD50285.1"/>
    <property type="molecule type" value="Genomic_DNA"/>
</dbReference>
<dbReference type="Proteomes" id="UP000245166">
    <property type="component" value="Unassembled WGS sequence"/>
</dbReference>
<name>A0A2U1ZTH0_9MICO</name>
<feature type="transmembrane region" description="Helical" evidence="1">
    <location>
        <begin position="52"/>
        <end position="85"/>
    </location>
</feature>
<dbReference type="AlphaFoldDB" id="A0A2U1ZTH0"/>
<gene>
    <name evidence="2" type="ORF">C8046_06015</name>
</gene>
<sequence>MSGGGGPLGLPGRRERVVLEVGRATRAWVLRLVALLAGLGATALIGETTAGLVLGALAAVALAAVPRAIGAAALLAVSATVLLVGEPRDPLTLAGTVLGTHLAIVAARLAEGLPLRGIVALAVLRERAPTLLLAQGVGQACALAAFAVRSTGAVLPWVTVGALAAVTALAWWLLRSVPQD</sequence>
<comment type="caution">
    <text evidence="2">The sequence shown here is derived from an EMBL/GenBank/DDBJ whole genome shotgun (WGS) entry which is preliminary data.</text>
</comment>
<reference evidence="2 3" key="1">
    <citation type="submission" date="2018-03" db="EMBL/GenBank/DDBJ databases">
        <title>Genome assembly of novel Miniimonas species PCH200.</title>
        <authorList>
            <person name="Thakur V."/>
            <person name="Kumar V."/>
            <person name="Singh D."/>
        </authorList>
    </citation>
    <scope>NUCLEOTIDE SEQUENCE [LARGE SCALE GENOMIC DNA]</scope>
    <source>
        <strain evidence="2 3">PCH200</strain>
    </source>
</reference>
<feature type="transmembrane region" description="Helical" evidence="1">
    <location>
        <begin position="154"/>
        <end position="174"/>
    </location>
</feature>
<feature type="transmembrane region" description="Helical" evidence="1">
    <location>
        <begin position="28"/>
        <end position="45"/>
    </location>
</feature>
<proteinExistence type="predicted"/>
<evidence type="ECO:0000313" key="2">
    <source>
        <dbReference type="EMBL" id="PWD50285.1"/>
    </source>
</evidence>
<evidence type="ECO:0000256" key="1">
    <source>
        <dbReference type="SAM" id="Phobius"/>
    </source>
</evidence>
<protein>
    <submittedName>
        <fullName evidence="2">Uncharacterized protein</fullName>
    </submittedName>
</protein>
<dbReference type="RefSeq" id="WP_109228668.1">
    <property type="nucleotide sequence ID" value="NZ_PYHR01000002.1"/>
</dbReference>
<keyword evidence="3" id="KW-1185">Reference proteome</keyword>
<keyword evidence="1" id="KW-1133">Transmembrane helix</keyword>